<dbReference type="RefSeq" id="WP_257595873.1">
    <property type="nucleotide sequence ID" value="NZ_JANKHH010000004.1"/>
</dbReference>
<gene>
    <name evidence="1" type="ORF">NSO95_09040</name>
</gene>
<dbReference type="Proteomes" id="UP001206067">
    <property type="component" value="Unassembled WGS sequence"/>
</dbReference>
<reference evidence="1 2" key="1">
    <citation type="submission" date="2022-08" db="EMBL/GenBank/DDBJ databases">
        <title>Polyphasic taxonomy analysis of Qipengyuania sp.RS5-5.</title>
        <authorList>
            <person name="Xamxidin M."/>
            <person name="Wu M."/>
        </authorList>
    </citation>
    <scope>NUCLEOTIDE SEQUENCE [LARGE SCALE GENOMIC DNA]</scope>
    <source>
        <strain evidence="1 2">RS5-5</strain>
    </source>
</reference>
<evidence type="ECO:0008006" key="3">
    <source>
        <dbReference type="Google" id="ProtNLM"/>
    </source>
</evidence>
<proteinExistence type="predicted"/>
<protein>
    <recommendedName>
        <fullName evidence="3">RNA methyltransferase</fullName>
    </recommendedName>
</protein>
<accession>A0ABT1XR22</accession>
<organism evidence="1 2">
    <name type="scientific">Parerythrobacter lacustris</name>
    <dbReference type="NCBI Taxonomy" id="2969984"/>
    <lineage>
        <taxon>Bacteria</taxon>
        <taxon>Pseudomonadati</taxon>
        <taxon>Pseudomonadota</taxon>
        <taxon>Alphaproteobacteria</taxon>
        <taxon>Sphingomonadales</taxon>
        <taxon>Erythrobacteraceae</taxon>
        <taxon>Parerythrobacter</taxon>
    </lineage>
</organism>
<sequence length="69" mass="8028">MATYREIQDWVKKQSGFVPKTCWIADLKHQHKLTAKIAPNRQGSARAYPCPPDRREAIESAFRHYGMIK</sequence>
<evidence type="ECO:0000313" key="1">
    <source>
        <dbReference type="EMBL" id="MCR2834086.1"/>
    </source>
</evidence>
<dbReference type="EMBL" id="JANKHH010000004">
    <property type="protein sequence ID" value="MCR2834086.1"/>
    <property type="molecule type" value="Genomic_DNA"/>
</dbReference>
<evidence type="ECO:0000313" key="2">
    <source>
        <dbReference type="Proteomes" id="UP001206067"/>
    </source>
</evidence>
<name>A0ABT1XR22_9SPHN</name>
<comment type="caution">
    <text evidence="1">The sequence shown here is derived from an EMBL/GenBank/DDBJ whole genome shotgun (WGS) entry which is preliminary data.</text>
</comment>
<keyword evidence="2" id="KW-1185">Reference proteome</keyword>